<comment type="caution">
    <text evidence="2">The sequence shown here is derived from an EMBL/GenBank/DDBJ whole genome shotgun (WGS) entry which is preliminary data.</text>
</comment>
<dbReference type="PATRIC" id="fig|378806.16.peg.9253"/>
<gene>
    <name evidence="2" type="ORF">STIAU_1560</name>
</gene>
<dbReference type="InterPro" id="IPR033803">
    <property type="entry name" value="CBD-like_Golvesin-Xly"/>
</dbReference>
<protein>
    <submittedName>
        <fullName evidence="2">Putative secreted protein</fullName>
    </submittedName>
</protein>
<accession>Q09DC7</accession>
<evidence type="ECO:0000313" key="3">
    <source>
        <dbReference type="Proteomes" id="UP000032702"/>
    </source>
</evidence>
<evidence type="ECO:0000259" key="1">
    <source>
        <dbReference type="Pfam" id="PF25275"/>
    </source>
</evidence>
<dbReference type="Pfam" id="PF25275">
    <property type="entry name" value="Golvesin_C"/>
    <property type="match status" value="1"/>
</dbReference>
<dbReference type="EMBL" id="AAMD01000003">
    <property type="protein sequence ID" value="EAU69826.1"/>
    <property type="molecule type" value="Genomic_DNA"/>
</dbReference>
<dbReference type="Proteomes" id="UP000032702">
    <property type="component" value="Unassembled WGS sequence"/>
</dbReference>
<proteinExistence type="predicted"/>
<dbReference type="AlphaFoldDB" id="Q09DC7"/>
<name>Q09DC7_STIAD</name>
<organism evidence="2 3">
    <name type="scientific">Stigmatella aurantiaca (strain DW4/3-1)</name>
    <dbReference type="NCBI Taxonomy" id="378806"/>
    <lineage>
        <taxon>Bacteria</taxon>
        <taxon>Pseudomonadati</taxon>
        <taxon>Myxococcota</taxon>
        <taxon>Myxococcia</taxon>
        <taxon>Myxococcales</taxon>
        <taxon>Cystobacterineae</taxon>
        <taxon>Archangiaceae</taxon>
        <taxon>Stigmatella</taxon>
    </lineage>
</organism>
<reference evidence="2 3" key="1">
    <citation type="submission" date="2006-04" db="EMBL/GenBank/DDBJ databases">
        <authorList>
            <person name="Nierman W.C."/>
        </authorList>
    </citation>
    <scope>NUCLEOTIDE SEQUENCE [LARGE SCALE GENOMIC DNA]</scope>
    <source>
        <strain evidence="2 3">DW4/3-1</strain>
    </source>
</reference>
<sequence length="512" mass="55702">MRRPSRLFALEDRQKRILSIFRLSDFLSSGSLCMRASWRATLRAVMLGAVLAEGVATAEPAASEPVQRVEVGSQRWTEELATGEGTGELVHTRDGLLYEPYAVMRRPEGLSRLTGLYTFPVRTLAEPVDTFRPSVQATMALGMGVEVDVRVRVPGGAWSEWRTARAGEAVRLPRTGTEVQVRLALEADEHGRGPVVQEVALEGWREGSGSEEEFQQMAALSYRVYATREGLVGGTTANGHVIKTNDRFVALPSRRGLASNGGSEYQVRVCYSKTSKCATTSVWDVGPWNTKDDYWNPSSVRESWKSLPQGKPEAQAAYQDGFNGGLDQFGRRPSNPAGIDIADGTFWTDLGMTNNDWVDVTYLWTSGGGTPTGLVIDSNNANNDQAKGYIQLAGTSWASSTNVAGYYGTSYLVSPGAAVSEPATFWFYLPAAATKTVDAWWTAATDRSTAAPFIVVNAAGTQLANVKVNQQVNGARWNTLGTWSFPAGWNKVQLSRWVTAGTYVVADAIQVR</sequence>
<evidence type="ECO:0000313" key="2">
    <source>
        <dbReference type="EMBL" id="EAU69826.1"/>
    </source>
</evidence>
<feature type="domain" description="Golvesin/Xly CBD-like" evidence="1">
    <location>
        <begin position="393"/>
        <end position="511"/>
    </location>
</feature>
<dbReference type="CDD" id="cd14488">
    <property type="entry name" value="CBM6-CBM35-CBM36_like_2"/>
    <property type="match status" value="1"/>
</dbReference>